<keyword evidence="2" id="KW-0012">Acyltransferase</keyword>
<dbReference type="Gene3D" id="3.40.630.30">
    <property type="match status" value="1"/>
</dbReference>
<dbReference type="PANTHER" id="PTHR43877">
    <property type="entry name" value="AMINOALKYLPHOSPHONATE N-ACETYLTRANSFERASE-RELATED-RELATED"/>
    <property type="match status" value="1"/>
</dbReference>
<sequence length="173" mass="18664">MSDGLEIRSAEPSDAAGISALLGTVGVVEGTLQLPDVPIASRIEFLQRPEPTGCRLVAVADGAVVGMAALHPVQASLRRSHVRLLAIALAPEWQGRGAGRQLLERLLVWADQWAGVLRIELSVHADNERAIALYRSLGFVEEGRHRGYALKNGQYVDSLSMARLHPRPPVLPS</sequence>
<protein>
    <submittedName>
        <fullName evidence="4">GNAT family N-acetyltransferase</fullName>
    </submittedName>
</protein>
<evidence type="ECO:0000256" key="2">
    <source>
        <dbReference type="ARBA" id="ARBA00023315"/>
    </source>
</evidence>
<dbReference type="InterPro" id="IPR016181">
    <property type="entry name" value="Acyl_CoA_acyltransferase"/>
</dbReference>
<organism evidence="4 5">
    <name type="scientific">Caenimonas sedimenti</name>
    <dbReference type="NCBI Taxonomy" id="2596921"/>
    <lineage>
        <taxon>Bacteria</taxon>
        <taxon>Pseudomonadati</taxon>
        <taxon>Pseudomonadota</taxon>
        <taxon>Betaproteobacteria</taxon>
        <taxon>Burkholderiales</taxon>
        <taxon>Comamonadaceae</taxon>
        <taxon>Caenimonas</taxon>
    </lineage>
</organism>
<dbReference type="SUPFAM" id="SSF55729">
    <property type="entry name" value="Acyl-CoA N-acyltransferases (Nat)"/>
    <property type="match status" value="1"/>
</dbReference>
<proteinExistence type="predicted"/>
<keyword evidence="5" id="KW-1185">Reference proteome</keyword>
<dbReference type="OrthoDB" id="336415at2"/>
<dbReference type="RefSeq" id="WP_145890644.1">
    <property type="nucleotide sequence ID" value="NZ_VOBQ01000002.1"/>
</dbReference>
<evidence type="ECO:0000259" key="3">
    <source>
        <dbReference type="PROSITE" id="PS51186"/>
    </source>
</evidence>
<dbReference type="CDD" id="cd04301">
    <property type="entry name" value="NAT_SF"/>
    <property type="match status" value="1"/>
</dbReference>
<dbReference type="InterPro" id="IPR050832">
    <property type="entry name" value="Bact_Acetyltransf"/>
</dbReference>
<evidence type="ECO:0000256" key="1">
    <source>
        <dbReference type="ARBA" id="ARBA00022679"/>
    </source>
</evidence>
<dbReference type="GO" id="GO:0016747">
    <property type="term" value="F:acyltransferase activity, transferring groups other than amino-acyl groups"/>
    <property type="evidence" value="ECO:0007669"/>
    <property type="project" value="InterPro"/>
</dbReference>
<dbReference type="AlphaFoldDB" id="A0A562ZXM0"/>
<reference evidence="4 5" key="1">
    <citation type="submission" date="2019-07" db="EMBL/GenBank/DDBJ databases">
        <title>Caenimonas sedimenti sp. nov., isolated from activated sludge.</title>
        <authorList>
            <person name="Xu J."/>
        </authorList>
    </citation>
    <scope>NUCLEOTIDE SEQUENCE [LARGE SCALE GENOMIC DNA]</scope>
    <source>
        <strain evidence="4 5">HX-9-20</strain>
    </source>
</reference>
<gene>
    <name evidence="4" type="ORF">FN976_02555</name>
</gene>
<evidence type="ECO:0000313" key="4">
    <source>
        <dbReference type="EMBL" id="TWO73136.1"/>
    </source>
</evidence>
<evidence type="ECO:0000313" key="5">
    <source>
        <dbReference type="Proteomes" id="UP000318199"/>
    </source>
</evidence>
<keyword evidence="1 4" id="KW-0808">Transferase</keyword>
<dbReference type="EMBL" id="VOBQ01000002">
    <property type="protein sequence ID" value="TWO73136.1"/>
    <property type="molecule type" value="Genomic_DNA"/>
</dbReference>
<dbReference type="Proteomes" id="UP000318199">
    <property type="component" value="Unassembled WGS sequence"/>
</dbReference>
<name>A0A562ZXM0_9BURK</name>
<feature type="domain" description="N-acetyltransferase" evidence="3">
    <location>
        <begin position="5"/>
        <end position="166"/>
    </location>
</feature>
<dbReference type="Pfam" id="PF00583">
    <property type="entry name" value="Acetyltransf_1"/>
    <property type="match status" value="1"/>
</dbReference>
<dbReference type="InterPro" id="IPR000182">
    <property type="entry name" value="GNAT_dom"/>
</dbReference>
<comment type="caution">
    <text evidence="4">The sequence shown here is derived from an EMBL/GenBank/DDBJ whole genome shotgun (WGS) entry which is preliminary data.</text>
</comment>
<accession>A0A562ZXM0</accession>
<dbReference type="PROSITE" id="PS51186">
    <property type="entry name" value="GNAT"/>
    <property type="match status" value="1"/>
</dbReference>